<dbReference type="Proteomes" id="UP001213681">
    <property type="component" value="Unassembled WGS sequence"/>
</dbReference>
<feature type="signal peptide" evidence="1">
    <location>
        <begin position="1"/>
        <end position="20"/>
    </location>
</feature>
<accession>A0AAD6G771</accession>
<dbReference type="PANTHER" id="PTHR42039:SF1">
    <property type="entry name" value="PUTATIVE (AFU_ORTHOLOGUE AFUA_3G02940)-RELATED"/>
    <property type="match status" value="1"/>
</dbReference>
<dbReference type="AlphaFoldDB" id="A0AAD6G771"/>
<evidence type="ECO:0000313" key="2">
    <source>
        <dbReference type="EMBL" id="KAJ5460958.1"/>
    </source>
</evidence>
<dbReference type="Pfam" id="PF25312">
    <property type="entry name" value="Allergen_Asp_f_4"/>
    <property type="match status" value="1"/>
</dbReference>
<dbReference type="InterPro" id="IPR038903">
    <property type="entry name" value="Allergen_Asp_f_4"/>
</dbReference>
<gene>
    <name evidence="2" type="ORF">N7458_002510</name>
</gene>
<dbReference type="PANTHER" id="PTHR42039">
    <property type="entry name" value="PUTATIVE (AFU_ORTHOLOGUE AFUA_3G02940)-RELATED"/>
    <property type="match status" value="1"/>
</dbReference>
<reference evidence="2" key="1">
    <citation type="submission" date="2022-12" db="EMBL/GenBank/DDBJ databases">
        <authorList>
            <person name="Petersen C."/>
        </authorList>
    </citation>
    <scope>NUCLEOTIDE SEQUENCE</scope>
    <source>
        <strain evidence="2">IBT 16125</strain>
    </source>
</reference>
<dbReference type="EMBL" id="JAPVEA010000002">
    <property type="protein sequence ID" value="KAJ5460958.1"/>
    <property type="molecule type" value="Genomic_DNA"/>
</dbReference>
<comment type="caution">
    <text evidence="2">The sequence shown here is derived from an EMBL/GenBank/DDBJ whole genome shotgun (WGS) entry which is preliminary data.</text>
</comment>
<evidence type="ECO:0000256" key="1">
    <source>
        <dbReference type="SAM" id="SignalP"/>
    </source>
</evidence>
<evidence type="ECO:0000313" key="3">
    <source>
        <dbReference type="Proteomes" id="UP001213681"/>
    </source>
</evidence>
<feature type="chain" id="PRO_5041973069" evidence="1">
    <location>
        <begin position="21"/>
        <end position="233"/>
    </location>
</feature>
<organism evidence="2 3">
    <name type="scientific">Penicillium daleae</name>
    <dbReference type="NCBI Taxonomy" id="63821"/>
    <lineage>
        <taxon>Eukaryota</taxon>
        <taxon>Fungi</taxon>
        <taxon>Dikarya</taxon>
        <taxon>Ascomycota</taxon>
        <taxon>Pezizomycotina</taxon>
        <taxon>Eurotiomycetes</taxon>
        <taxon>Eurotiomycetidae</taxon>
        <taxon>Eurotiales</taxon>
        <taxon>Aspergillaceae</taxon>
        <taxon>Penicillium</taxon>
    </lineage>
</organism>
<name>A0AAD6G771_9EURO</name>
<dbReference type="GO" id="GO:0019863">
    <property type="term" value="F:IgE binding"/>
    <property type="evidence" value="ECO:0007669"/>
    <property type="project" value="InterPro"/>
</dbReference>
<keyword evidence="1" id="KW-0732">Signal</keyword>
<keyword evidence="3" id="KW-1185">Reference proteome</keyword>
<reference evidence="2" key="2">
    <citation type="journal article" date="2023" name="IMA Fungus">
        <title>Comparative genomic study of the Penicillium genus elucidates a diverse pangenome and 15 lateral gene transfer events.</title>
        <authorList>
            <person name="Petersen C."/>
            <person name="Sorensen T."/>
            <person name="Nielsen M.R."/>
            <person name="Sondergaard T.E."/>
            <person name="Sorensen J.L."/>
            <person name="Fitzpatrick D.A."/>
            <person name="Frisvad J.C."/>
            <person name="Nielsen K.L."/>
        </authorList>
    </citation>
    <scope>NUCLEOTIDE SEQUENCE</scope>
    <source>
        <strain evidence="2">IBT 16125</strain>
    </source>
</reference>
<protein>
    <submittedName>
        <fullName evidence="2">Allergen</fullName>
    </submittedName>
</protein>
<sequence>MNLLCTWITIFIRFLVYSEAYEQLPVSTFGSTTNFSGSGVQYSGNVGIPYGSNIIEVSHDVANQYKYVVRFEGPATGGNWTVVLWNKIGPDGLLSGWYGHGCKMFTLASGQYRYIAIDEDSQGGWAAAPGVSIPVDLQGGYASTWGEFDFGSSINSGWSGFDVSAIAAQNAGLSVQGMKICDVLTAICSYITKDAAVVHNAYIRSLAGVGGIGGNLSPGPVRLAVTIDYDASS</sequence>
<proteinExistence type="predicted"/>
<dbReference type="GeneID" id="81596136"/>
<dbReference type="RefSeq" id="XP_056770000.1">
    <property type="nucleotide sequence ID" value="XM_056905893.1"/>
</dbReference>
<dbReference type="GO" id="GO:0005576">
    <property type="term" value="C:extracellular region"/>
    <property type="evidence" value="ECO:0007669"/>
    <property type="project" value="InterPro"/>
</dbReference>